<dbReference type="EMBL" id="SFCI01000164">
    <property type="protein sequence ID" value="TFY81884.1"/>
    <property type="molecule type" value="Genomic_DNA"/>
</dbReference>
<sequence>MSLPQVSSIDAEYDIIFAGGGAAACVTAGRLATADASLKVLILEAGPPTKDLHIHTQPARYLSHLRPESTTVRFHVEPHVETLGGRPLIIPCGQCFGGGSSVNWTVYTRPSASDFDDWETKYKNPGWGSQDIIPLLQKTNPNLHVVTSAHVQHILFDANKRACGVQFKWNPKFLPGEDTEPRVSSVLRSLDINVVEELPGVGDNFQDHSIAFNCFLAAPEAETLDGIIRNNPDVVAATSKEWSENGTGLMATNGFDTLIKLRPNEKELEMLGPEFRKVWDAQFAHAPDKPVIFMGPMSSFIGDVTNVPDRKYFSSAFYLAYPVARGHVHVTSADDVAAPLDFKSGYFENIADIQPFILAYKIMREISRRNHFFRGEYAPTHPEFPPGSQAAVIQNGMPIPFDTPKIVYTKEDDKAIEMYMRKFIGTAWHALGTCAMKPREQGGVVDPRLNVYGVQGLKIADLSICPSNVAANTYSAAVAVGEKAAVIIAEDLGIKLIE</sequence>
<dbReference type="InterPro" id="IPR012132">
    <property type="entry name" value="GMC_OxRdtase"/>
</dbReference>
<name>A0A4Z0A6A0_9AGAM</name>
<comment type="caution">
    <text evidence="6">The sequence shown here is derived from an EMBL/GenBank/DDBJ whole genome shotgun (WGS) entry which is preliminary data.</text>
</comment>
<dbReference type="AlphaFoldDB" id="A0A4Z0A6A0"/>
<evidence type="ECO:0008006" key="8">
    <source>
        <dbReference type="Google" id="ProtNLM"/>
    </source>
</evidence>
<evidence type="ECO:0000259" key="4">
    <source>
        <dbReference type="Pfam" id="PF00732"/>
    </source>
</evidence>
<dbReference type="Pfam" id="PF05199">
    <property type="entry name" value="GMC_oxred_C"/>
    <property type="match status" value="1"/>
</dbReference>
<dbReference type="Gene3D" id="3.30.560.10">
    <property type="entry name" value="Glucose Oxidase, domain 3"/>
    <property type="match status" value="2"/>
</dbReference>
<reference evidence="6 7" key="1">
    <citation type="submission" date="2019-02" db="EMBL/GenBank/DDBJ databases">
        <title>Genome sequencing of the rare red list fungi Hericium alpestre (H. flagellum).</title>
        <authorList>
            <person name="Buettner E."/>
            <person name="Kellner H."/>
        </authorList>
    </citation>
    <scope>NUCLEOTIDE SEQUENCE [LARGE SCALE GENOMIC DNA]</scope>
    <source>
        <strain evidence="6 7">DSM 108284</strain>
    </source>
</reference>
<accession>A0A4Z0A6A0</accession>
<evidence type="ECO:0000313" key="7">
    <source>
        <dbReference type="Proteomes" id="UP000298061"/>
    </source>
</evidence>
<feature type="domain" description="Glucose-methanol-choline oxidoreductase N-terminal" evidence="4">
    <location>
        <begin position="13"/>
        <end position="163"/>
    </location>
</feature>
<dbReference type="OrthoDB" id="269227at2759"/>
<dbReference type="GO" id="GO:0016614">
    <property type="term" value="F:oxidoreductase activity, acting on CH-OH group of donors"/>
    <property type="evidence" value="ECO:0007669"/>
    <property type="project" value="InterPro"/>
</dbReference>
<dbReference type="SUPFAM" id="SSF54373">
    <property type="entry name" value="FAD-linked reductases, C-terminal domain"/>
    <property type="match status" value="1"/>
</dbReference>
<dbReference type="InterPro" id="IPR000172">
    <property type="entry name" value="GMC_OxRdtase_N"/>
</dbReference>
<dbReference type="InterPro" id="IPR036188">
    <property type="entry name" value="FAD/NAD-bd_sf"/>
</dbReference>
<comment type="similarity">
    <text evidence="2">Belongs to the GMC oxidoreductase family.</text>
</comment>
<dbReference type="PIRSF" id="PIRSF000137">
    <property type="entry name" value="Alcohol_oxidase"/>
    <property type="match status" value="1"/>
</dbReference>
<evidence type="ECO:0000256" key="3">
    <source>
        <dbReference type="PIRSR" id="PIRSR000137-2"/>
    </source>
</evidence>
<feature type="domain" description="Glucose-methanol-choline oxidoreductase C-terminal" evidence="5">
    <location>
        <begin position="322"/>
        <end position="481"/>
    </location>
</feature>
<dbReference type="PANTHER" id="PTHR11552">
    <property type="entry name" value="GLUCOSE-METHANOL-CHOLINE GMC OXIDOREDUCTASE"/>
    <property type="match status" value="1"/>
</dbReference>
<evidence type="ECO:0000256" key="1">
    <source>
        <dbReference type="ARBA" id="ARBA00001974"/>
    </source>
</evidence>
<protein>
    <recommendedName>
        <fullName evidence="8">Glucose-methanol-choline oxidoreductase N-terminal domain-containing protein</fullName>
    </recommendedName>
</protein>
<gene>
    <name evidence="6" type="ORF">EWM64_g2125</name>
</gene>
<dbReference type="PANTHER" id="PTHR11552:SF78">
    <property type="entry name" value="GLUCOSE-METHANOL-CHOLINE OXIDOREDUCTASE N-TERMINAL DOMAIN-CONTAINING PROTEIN"/>
    <property type="match status" value="1"/>
</dbReference>
<evidence type="ECO:0000313" key="6">
    <source>
        <dbReference type="EMBL" id="TFY81884.1"/>
    </source>
</evidence>
<organism evidence="6 7">
    <name type="scientific">Hericium alpestre</name>
    <dbReference type="NCBI Taxonomy" id="135208"/>
    <lineage>
        <taxon>Eukaryota</taxon>
        <taxon>Fungi</taxon>
        <taxon>Dikarya</taxon>
        <taxon>Basidiomycota</taxon>
        <taxon>Agaricomycotina</taxon>
        <taxon>Agaricomycetes</taxon>
        <taxon>Russulales</taxon>
        <taxon>Hericiaceae</taxon>
        <taxon>Hericium</taxon>
    </lineage>
</organism>
<proteinExistence type="inferred from homology"/>
<comment type="cofactor">
    <cofactor evidence="1 3">
        <name>FAD</name>
        <dbReference type="ChEBI" id="CHEBI:57692"/>
    </cofactor>
</comment>
<keyword evidence="3" id="KW-0274">FAD</keyword>
<keyword evidence="7" id="KW-1185">Reference proteome</keyword>
<dbReference type="Proteomes" id="UP000298061">
    <property type="component" value="Unassembled WGS sequence"/>
</dbReference>
<dbReference type="STRING" id="135208.A0A4Z0A6A0"/>
<dbReference type="SUPFAM" id="SSF51905">
    <property type="entry name" value="FAD/NAD(P)-binding domain"/>
    <property type="match status" value="1"/>
</dbReference>
<dbReference type="InterPro" id="IPR007867">
    <property type="entry name" value="GMC_OxRtase_C"/>
</dbReference>
<dbReference type="Gene3D" id="3.50.50.60">
    <property type="entry name" value="FAD/NAD(P)-binding domain"/>
    <property type="match status" value="2"/>
</dbReference>
<evidence type="ECO:0000259" key="5">
    <source>
        <dbReference type="Pfam" id="PF05199"/>
    </source>
</evidence>
<evidence type="ECO:0000256" key="2">
    <source>
        <dbReference type="ARBA" id="ARBA00010790"/>
    </source>
</evidence>
<feature type="binding site" evidence="3">
    <location>
        <begin position="428"/>
        <end position="429"/>
    </location>
    <ligand>
        <name>FAD</name>
        <dbReference type="ChEBI" id="CHEBI:57692"/>
    </ligand>
</feature>
<dbReference type="Pfam" id="PF00732">
    <property type="entry name" value="GMC_oxred_N"/>
    <property type="match status" value="1"/>
</dbReference>
<dbReference type="GO" id="GO:0050660">
    <property type="term" value="F:flavin adenine dinucleotide binding"/>
    <property type="evidence" value="ECO:0007669"/>
    <property type="project" value="InterPro"/>
</dbReference>
<keyword evidence="3" id="KW-0285">Flavoprotein</keyword>